<dbReference type="InterPro" id="IPR043129">
    <property type="entry name" value="ATPase_NBD"/>
</dbReference>
<protein>
    <submittedName>
        <fullName evidence="2">ASKHA domain-containing protein</fullName>
    </submittedName>
</protein>
<dbReference type="Proteomes" id="UP001206692">
    <property type="component" value="Unassembled WGS sequence"/>
</dbReference>
<dbReference type="Pfam" id="PF17651">
    <property type="entry name" value="Raco_middle"/>
    <property type="match status" value="1"/>
</dbReference>
<dbReference type="Gene3D" id="3.10.20.30">
    <property type="match status" value="1"/>
</dbReference>
<dbReference type="Pfam" id="PF14574">
    <property type="entry name" value="RACo_C_ter"/>
    <property type="match status" value="1"/>
</dbReference>
<keyword evidence="3" id="KW-1185">Reference proteome</keyword>
<proteinExistence type="predicted"/>
<dbReference type="SUPFAM" id="SSF54292">
    <property type="entry name" value="2Fe-2S ferredoxin-like"/>
    <property type="match status" value="1"/>
</dbReference>
<dbReference type="Pfam" id="PF00111">
    <property type="entry name" value="Fer2"/>
    <property type="match status" value="1"/>
</dbReference>
<evidence type="ECO:0000313" key="3">
    <source>
        <dbReference type="Proteomes" id="UP001206692"/>
    </source>
</evidence>
<dbReference type="InterPro" id="IPR037010">
    <property type="entry name" value="VitB12-dep_Met_synth_activ_sf"/>
</dbReference>
<name>A0ABT1ST09_9FIRM</name>
<accession>A0ABT1ST09</accession>
<dbReference type="Gene3D" id="3.40.109.40">
    <property type="match status" value="1"/>
</dbReference>
<dbReference type="InterPro" id="IPR052911">
    <property type="entry name" value="Corrinoid_activation_enz"/>
</dbReference>
<dbReference type="EMBL" id="JANGEW010000011">
    <property type="protein sequence ID" value="MCQ5342738.1"/>
    <property type="molecule type" value="Genomic_DNA"/>
</dbReference>
<gene>
    <name evidence="2" type="ORF">NE675_06785</name>
</gene>
<evidence type="ECO:0000313" key="2">
    <source>
        <dbReference type="EMBL" id="MCQ5342738.1"/>
    </source>
</evidence>
<sequence>MADIRILRGPRIVPDVDQALQFAGYKEGGLGRDKSLIRCQELVTILRPLMQAKAALAFTDDTLYAVLTLGAAVSRKLDEYEKDGDVMDSLLFNALADTCLMALEEEVLQQLQLICKQKGCGITGRHEPGSDIPLSSQADAVAETKAGQSLGVSVNKDLVLSPAKSMTLVFDIGSDPKVFHAAHDCASCPKTDCDRRKDSGEAVVTVPAGVKVDEAIQAQGTDLSMPCGGKGRCGKCRVRVVAGKLAVTPADRNVFSDSQLREGWRLACQAETTEETKIAVPLREQQGFSALALQEDAEQDSALLANHGCGIAIDIGTTTIAAALVDRTDGRIVATATTASRQRSFGADVISRIDAANKGKGKALQKAVRKDILGLMETLFDDHPEGRTSCRAVAIAANTTMLHLLMGWSCKGLGNWPFTPVSLGGETYAFKDVFGSDFLSDCPVTLIPGMSTYVGGDITAGIAASGLMDSDEVTLFIDLGTNGELVLGNRDQRFIASAPAGPALEGGKLTWGTASISGAICGVRIEGSKAIVRTIDGAVPVGICGTGIIEAMAGLVSAGLVDETGKLEEPYFSMGFTLGSTLDYERIVLSQKDIREIQMAKSAIRAGIETLIEGSGMDRRRIDRVCLAGGFGYRLDPEKAAVIGLLPPDLADKATAVGNTALQGAAALVAGTLSIQDLQDAASGAEERVLGNEEAFQRLYISYMNF</sequence>
<dbReference type="CDD" id="cd00207">
    <property type="entry name" value="fer2"/>
    <property type="match status" value="1"/>
</dbReference>
<dbReference type="PANTHER" id="PTHR42895:SF2">
    <property type="entry name" value="IRON-SULFUR CLUSTER PROTEIN"/>
    <property type="match status" value="1"/>
</dbReference>
<dbReference type="SUPFAM" id="SSF53067">
    <property type="entry name" value="Actin-like ATPase domain"/>
    <property type="match status" value="1"/>
</dbReference>
<organism evidence="2 3">
    <name type="scientific">Megasphaera massiliensis</name>
    <dbReference type="NCBI Taxonomy" id="1232428"/>
    <lineage>
        <taxon>Bacteria</taxon>
        <taxon>Bacillati</taxon>
        <taxon>Bacillota</taxon>
        <taxon>Negativicutes</taxon>
        <taxon>Veillonellales</taxon>
        <taxon>Veillonellaceae</taxon>
        <taxon>Megasphaera</taxon>
    </lineage>
</organism>
<comment type="caution">
    <text evidence="2">The sequence shown here is derived from an EMBL/GenBank/DDBJ whole genome shotgun (WGS) entry which is preliminary data.</text>
</comment>
<dbReference type="PANTHER" id="PTHR42895">
    <property type="entry name" value="IRON-SULFUR CLUSTER-BINDING PROTEIN-RELATED"/>
    <property type="match status" value="1"/>
</dbReference>
<dbReference type="InterPro" id="IPR001041">
    <property type="entry name" value="2Fe-2S_ferredoxin-type"/>
</dbReference>
<dbReference type="InterPro" id="IPR027980">
    <property type="entry name" value="RACo_C"/>
</dbReference>
<evidence type="ECO:0000259" key="1">
    <source>
        <dbReference type="PROSITE" id="PS51085"/>
    </source>
</evidence>
<dbReference type="InterPro" id="IPR036010">
    <property type="entry name" value="2Fe-2S_ferredoxin-like_sf"/>
</dbReference>
<dbReference type="InterPro" id="IPR041414">
    <property type="entry name" value="Raco-like_middle"/>
</dbReference>
<reference evidence="2 3" key="1">
    <citation type="submission" date="2022-06" db="EMBL/GenBank/DDBJ databases">
        <title>Isolation of gut microbiota from human fecal samples.</title>
        <authorList>
            <person name="Pamer E.G."/>
            <person name="Barat B."/>
            <person name="Waligurski E."/>
            <person name="Medina S."/>
            <person name="Paddock L."/>
            <person name="Mostad J."/>
        </authorList>
    </citation>
    <scope>NUCLEOTIDE SEQUENCE [LARGE SCALE GENOMIC DNA]</scope>
    <source>
        <strain evidence="2 3">DFI.1.1</strain>
    </source>
</reference>
<dbReference type="SUPFAM" id="SSF56507">
    <property type="entry name" value="Methionine synthase activation domain-like"/>
    <property type="match status" value="1"/>
</dbReference>
<dbReference type="InterPro" id="IPR042259">
    <property type="entry name" value="Raco-like_middle_sf"/>
</dbReference>
<dbReference type="Gene3D" id="3.30.420.480">
    <property type="entry name" value="Domain of unknown function (DUF4445)"/>
    <property type="match status" value="1"/>
</dbReference>
<dbReference type="PROSITE" id="PS51085">
    <property type="entry name" value="2FE2S_FER_2"/>
    <property type="match status" value="1"/>
</dbReference>
<dbReference type="InterPro" id="IPR012675">
    <property type="entry name" value="Beta-grasp_dom_sf"/>
</dbReference>
<dbReference type="RefSeq" id="WP_062412067.1">
    <property type="nucleotide sequence ID" value="NZ_JAJCIO010000010.1"/>
</dbReference>
<feature type="domain" description="2Fe-2S ferredoxin-type" evidence="1">
    <location>
        <begin position="189"/>
        <end position="286"/>
    </location>
</feature>